<dbReference type="RefSeq" id="WP_095914075.1">
    <property type="nucleotide sequence ID" value="NZ_CP022384.1"/>
</dbReference>
<reference evidence="2" key="1">
    <citation type="submission" date="2017-06" db="EMBL/GenBank/DDBJ databases">
        <title>Capnocytophaga spp. assemblies.</title>
        <authorList>
            <person name="Gulvik C.A."/>
        </authorList>
    </citation>
    <scope>NUCLEOTIDE SEQUENCE [LARGE SCALE GENOMIC DNA]</scope>
    <source>
        <strain evidence="2">H6253</strain>
    </source>
</reference>
<dbReference type="KEGG" id="clk:CGC53_06440"/>
<dbReference type="Proteomes" id="UP000217276">
    <property type="component" value="Chromosome"/>
</dbReference>
<evidence type="ECO:0000313" key="2">
    <source>
        <dbReference type="Proteomes" id="UP000217276"/>
    </source>
</evidence>
<dbReference type="SUPFAM" id="SSF56399">
    <property type="entry name" value="ADP-ribosylation"/>
    <property type="match status" value="1"/>
</dbReference>
<protein>
    <submittedName>
        <fullName evidence="1">Uncharacterized protein</fullName>
    </submittedName>
</protein>
<sequence>MNEVSLIGYHGTDFANTHTILSDNYQISEGDTHWLGDGVYFFVESVLTNAEKAIELAEKWAIVQSWDNDTKKYKYNQYTVMASKIEVKEENFLDLTTADGIKTLLYLAENFLYLIKNVQRNRKKGLRFYDGLLLNWARKANIFSFDVIKGNFYIKFKNERVNKIELRTCNCTICSVYNPQKHIKFNKITKKGVIV</sequence>
<proteinExistence type="predicted"/>
<evidence type="ECO:0000313" key="1">
    <source>
        <dbReference type="EMBL" id="ATA82013.1"/>
    </source>
</evidence>
<gene>
    <name evidence="1" type="ORF">CGC53_06440</name>
</gene>
<dbReference type="EMBL" id="CP022384">
    <property type="protein sequence ID" value="ATA82013.1"/>
    <property type="molecule type" value="Genomic_DNA"/>
</dbReference>
<organism evidence="1 2">
    <name type="scientific">Capnocytophaga leadbetteri</name>
    <dbReference type="NCBI Taxonomy" id="327575"/>
    <lineage>
        <taxon>Bacteria</taxon>
        <taxon>Pseudomonadati</taxon>
        <taxon>Bacteroidota</taxon>
        <taxon>Flavobacteriia</taxon>
        <taxon>Flavobacteriales</taxon>
        <taxon>Flavobacteriaceae</taxon>
        <taxon>Capnocytophaga</taxon>
    </lineage>
</organism>
<keyword evidence="2" id="KW-1185">Reference proteome</keyword>
<accession>A0A250FA54</accession>
<dbReference type="AlphaFoldDB" id="A0A250FA54"/>
<name>A0A250FA54_9FLAO</name>